<dbReference type="InterPro" id="IPR053006">
    <property type="entry name" value="Meiosis_regulatory"/>
</dbReference>
<feature type="compositionally biased region" description="Low complexity" evidence="1">
    <location>
        <begin position="64"/>
        <end position="80"/>
    </location>
</feature>
<dbReference type="Pfam" id="PF10544">
    <property type="entry name" value="T5orf172"/>
    <property type="match status" value="1"/>
</dbReference>
<organism evidence="3 4">
    <name type="scientific">Talaromyces pinophilus</name>
    <name type="common">Penicillium pinophilum</name>
    <dbReference type="NCBI Taxonomy" id="128442"/>
    <lineage>
        <taxon>Eukaryota</taxon>
        <taxon>Fungi</taxon>
        <taxon>Dikarya</taxon>
        <taxon>Ascomycota</taxon>
        <taxon>Pezizomycotina</taxon>
        <taxon>Eurotiomycetes</taxon>
        <taxon>Eurotiomycetidae</taxon>
        <taxon>Eurotiales</taxon>
        <taxon>Trichocomaceae</taxon>
        <taxon>Talaromyces</taxon>
        <taxon>Talaromyces sect. Talaromyces</taxon>
    </lineage>
</organism>
<dbReference type="InterPro" id="IPR018306">
    <property type="entry name" value="Phage_T5_Orf172_DNA-bd"/>
</dbReference>
<feature type="region of interest" description="Disordered" evidence="1">
    <location>
        <begin position="64"/>
        <end position="95"/>
    </location>
</feature>
<dbReference type="EMBL" id="DF933830">
    <property type="protein sequence ID" value="GAM39884.1"/>
    <property type="molecule type" value="Genomic_DNA"/>
</dbReference>
<feature type="compositionally biased region" description="Polar residues" evidence="1">
    <location>
        <begin position="1"/>
        <end position="17"/>
    </location>
</feature>
<dbReference type="SMART" id="SM00974">
    <property type="entry name" value="T5orf172"/>
    <property type="match status" value="1"/>
</dbReference>
<evidence type="ECO:0000256" key="1">
    <source>
        <dbReference type="SAM" id="MobiDB-lite"/>
    </source>
</evidence>
<name>A0A6V8HMC2_TALPI</name>
<dbReference type="AlphaFoldDB" id="A0A6V8HMC2"/>
<feature type="region of interest" description="Disordered" evidence="1">
    <location>
        <begin position="1"/>
        <end position="48"/>
    </location>
</feature>
<protein>
    <recommendedName>
        <fullName evidence="2">Bacteriophage T5 Orf172 DNA-binding domain-containing protein</fullName>
    </recommendedName>
</protein>
<dbReference type="PANTHER" id="PTHR28094:SF1">
    <property type="entry name" value="MEIOTICALLY UP-REGULATED GENE 113 PROTEIN"/>
    <property type="match status" value="1"/>
</dbReference>
<reference evidence="4" key="1">
    <citation type="journal article" date="2015" name="Genome Announc.">
        <title>Draft genome sequence of Talaromyces cellulolyticus strain Y-94, a source of lignocellulosic biomass-degrading enzymes.</title>
        <authorList>
            <person name="Fujii T."/>
            <person name="Koike H."/>
            <person name="Sawayama S."/>
            <person name="Yano S."/>
            <person name="Inoue H."/>
        </authorList>
    </citation>
    <scope>NUCLEOTIDE SEQUENCE [LARGE SCALE GENOMIC DNA]</scope>
    <source>
        <strain evidence="4">Y-94</strain>
    </source>
</reference>
<evidence type="ECO:0000259" key="2">
    <source>
        <dbReference type="SMART" id="SM00974"/>
    </source>
</evidence>
<keyword evidence="4" id="KW-1185">Reference proteome</keyword>
<evidence type="ECO:0000313" key="3">
    <source>
        <dbReference type="EMBL" id="GAM39884.1"/>
    </source>
</evidence>
<dbReference type="Proteomes" id="UP000053095">
    <property type="component" value="Unassembled WGS sequence"/>
</dbReference>
<sequence length="552" mass="62430">MSSIKGAQQEMATSVDSLSKPKKSATMPIYPSTPNPPPQMQLNNPKALIQSEDELRSSEIVSSVLLTPPTSPQSSSNLTLSEEKPVESQHPMNAASDLKKSLGLGEFRCGCHTQTGRCRNRIRKENKNLINPHIESMLTLTRSSPKLEAELNKLFELVHCRHHGDQKGARLEEWKIVFSIGDDGTKPIVSIEKQIIKAFGQLSARCIWISLEGKPCNKSIGGQSVQNCARTIDEIAKSEVYLKDIYLDYLLKVLETNMYCPDHIDNPHFNKLALWKSKVIEIRETANSELMQPIESDLQGGFTSQVPNTPETGGLSIKKSNKLTLPIRGLSTRRNLQSWSSKFNQDPVTFWPKAYDTTPFHIIVMGNGLPGYDRVQSKLQQPLEGRDLEDGYVYLYQVEGNERFVKIGWTADSVKVRHEKWAFDCNRNTTTLYPTLESATKVPNAQRVEALCHEELHHCRITISCKGCLKKHTEWFEISPAEAITAIKKWSNWIRTRPYQPLQLKPKVKWALKEEEMRRVGDIDWFMNEISVPVAPTLTPELKIEKVGATLS</sequence>
<evidence type="ECO:0000313" key="4">
    <source>
        <dbReference type="Proteomes" id="UP000053095"/>
    </source>
</evidence>
<dbReference type="PANTHER" id="PTHR28094">
    <property type="entry name" value="MEIOTICALLY UP-REGULATED GENE 113 PROTEIN"/>
    <property type="match status" value="1"/>
</dbReference>
<gene>
    <name evidence="3" type="ORF">TCE0_034r11792</name>
</gene>
<comment type="caution">
    <text evidence="3">The sequence shown here is derived from an EMBL/GenBank/DDBJ whole genome shotgun (WGS) entry which is preliminary data.</text>
</comment>
<feature type="domain" description="Bacteriophage T5 Orf172 DNA-binding" evidence="2">
    <location>
        <begin position="399"/>
        <end position="490"/>
    </location>
</feature>
<accession>A0A6V8HMC2</accession>
<proteinExistence type="predicted"/>